<protein>
    <submittedName>
        <fullName evidence="2">Bacterial regulatory protein, Fis family</fullName>
    </submittedName>
</protein>
<feature type="domain" description="DNA binding HTH" evidence="1">
    <location>
        <begin position="129"/>
        <end position="159"/>
    </location>
</feature>
<reference evidence="2 3" key="1">
    <citation type="journal article" date="2007" name="Proc. Natl. Acad. Sci. U.S.A.">
        <title>The genome of Syntrophus aciditrophicus: life at the thermodynamic limit of microbial growth.</title>
        <authorList>
            <person name="McInerney M.J."/>
            <person name="Rohlin L."/>
            <person name="Mouttaki H."/>
            <person name="Kim U."/>
            <person name="Krupp R.S."/>
            <person name="Rios-Hernandez L."/>
            <person name="Sieber J."/>
            <person name="Struchtemeyer C.G."/>
            <person name="Bhattacharyya A."/>
            <person name="Campbell J.W."/>
            <person name="Gunsalus R.P."/>
        </authorList>
    </citation>
    <scope>NUCLEOTIDE SEQUENCE [LARGE SCALE GENOMIC DNA]</scope>
    <source>
        <strain evidence="2 3">SB</strain>
    </source>
</reference>
<organism evidence="2 3">
    <name type="scientific">Syntrophus aciditrophicus (strain SB)</name>
    <dbReference type="NCBI Taxonomy" id="56780"/>
    <lineage>
        <taxon>Bacteria</taxon>
        <taxon>Pseudomonadati</taxon>
        <taxon>Thermodesulfobacteriota</taxon>
        <taxon>Syntrophia</taxon>
        <taxon>Syntrophales</taxon>
        <taxon>Syntrophaceae</taxon>
        <taxon>Syntrophus</taxon>
    </lineage>
</organism>
<dbReference type="Gene3D" id="1.10.10.60">
    <property type="entry name" value="Homeodomain-like"/>
    <property type="match status" value="1"/>
</dbReference>
<dbReference type="Pfam" id="PF02954">
    <property type="entry name" value="HTH_8"/>
    <property type="match status" value="1"/>
</dbReference>
<dbReference type="SUPFAM" id="SSF46689">
    <property type="entry name" value="Homeodomain-like"/>
    <property type="match status" value="1"/>
</dbReference>
<dbReference type="GO" id="GO:0043565">
    <property type="term" value="F:sequence-specific DNA binding"/>
    <property type="evidence" value="ECO:0007669"/>
    <property type="project" value="InterPro"/>
</dbReference>
<dbReference type="PRINTS" id="PR01590">
    <property type="entry name" value="HTHFIS"/>
</dbReference>
<dbReference type="KEGG" id="sat:SYN_02924"/>
<accession>Q2LRK0</accession>
<dbReference type="HOGENOM" id="CLU_1601852_0_0_7"/>
<proteinExistence type="predicted"/>
<dbReference type="InterPro" id="IPR009057">
    <property type="entry name" value="Homeodomain-like_sf"/>
</dbReference>
<evidence type="ECO:0000313" key="2">
    <source>
        <dbReference type="EMBL" id="ABC76710.1"/>
    </source>
</evidence>
<dbReference type="InterPro" id="IPR002197">
    <property type="entry name" value="HTH_Fis"/>
</dbReference>
<evidence type="ECO:0000313" key="3">
    <source>
        <dbReference type="Proteomes" id="UP000001933"/>
    </source>
</evidence>
<keyword evidence="3" id="KW-1185">Reference proteome</keyword>
<dbReference type="Proteomes" id="UP000001933">
    <property type="component" value="Chromosome"/>
</dbReference>
<dbReference type="EMBL" id="CP000252">
    <property type="protein sequence ID" value="ABC76710.1"/>
    <property type="molecule type" value="Genomic_DNA"/>
</dbReference>
<dbReference type="AlphaFoldDB" id="Q2LRK0"/>
<dbReference type="eggNOG" id="COG2204">
    <property type="taxonomic scope" value="Bacteria"/>
</dbReference>
<dbReference type="STRING" id="56780.SYN_02924"/>
<sequence length="166" mass="18950">MTRLLLIPIPGWVRSSGRKPQAAQAHKSTIEKPITKPAERALIWNRDYRSRKETNLFMNYIVDRRNIVAERNIDVEGDKDVPSSPAFVLERILQKQLEDIATVLHSTDSDRSTLYDDIMTMVDRGLYRIALQRNNNVKSAAAAYLGINRNTFQKKMAKLGLDSPKP</sequence>
<name>Q2LRK0_SYNAS</name>
<dbReference type="InParanoid" id="Q2LRK0"/>
<evidence type="ECO:0000259" key="1">
    <source>
        <dbReference type="Pfam" id="PF02954"/>
    </source>
</evidence>
<gene>
    <name evidence="2" type="ORF">SYN_02924</name>
</gene>